<dbReference type="SUPFAM" id="SSF55931">
    <property type="entry name" value="Glutamine synthetase/guanido kinase"/>
    <property type="match status" value="1"/>
</dbReference>
<dbReference type="NCBIfam" id="TIGR02050">
    <property type="entry name" value="gshA_cyan_rel"/>
    <property type="match status" value="1"/>
</dbReference>
<dbReference type="PANTHER" id="PTHR36510">
    <property type="entry name" value="GLUTAMATE--CYSTEINE LIGASE 2-RELATED"/>
    <property type="match status" value="1"/>
</dbReference>
<dbReference type="InterPro" id="IPR014746">
    <property type="entry name" value="Gln_synth/guanido_kin_cat_dom"/>
</dbReference>
<dbReference type="NCBIfam" id="NF010044">
    <property type="entry name" value="PRK13517.1-4"/>
    <property type="match status" value="1"/>
</dbReference>
<dbReference type="GO" id="GO:0005524">
    <property type="term" value="F:ATP binding"/>
    <property type="evidence" value="ECO:0007669"/>
    <property type="project" value="UniProtKB-KW"/>
</dbReference>
<name>A0A7K1LF75_9MICC</name>
<dbReference type="Gene3D" id="3.30.590.20">
    <property type="match status" value="1"/>
</dbReference>
<dbReference type="OrthoDB" id="9769628at2"/>
<protein>
    <recommendedName>
        <fullName evidence="5">Putative glutamate--cysteine ligase 2</fullName>
        <ecNumber evidence="5">6.3.2.2</ecNumber>
    </recommendedName>
    <alternativeName>
        <fullName evidence="5">Gamma-glutamylcysteine synthetase 2</fullName>
        <shortName evidence="5">GCS 2</shortName>
        <shortName evidence="5">Gamma-GCS 2</shortName>
    </alternativeName>
</protein>
<gene>
    <name evidence="6" type="ORF">GMA10_01095</name>
</gene>
<comment type="catalytic activity">
    <reaction evidence="4 5">
        <text>L-cysteine + L-glutamate + ATP = gamma-L-glutamyl-L-cysteine + ADP + phosphate + H(+)</text>
        <dbReference type="Rhea" id="RHEA:13285"/>
        <dbReference type="ChEBI" id="CHEBI:15378"/>
        <dbReference type="ChEBI" id="CHEBI:29985"/>
        <dbReference type="ChEBI" id="CHEBI:30616"/>
        <dbReference type="ChEBI" id="CHEBI:35235"/>
        <dbReference type="ChEBI" id="CHEBI:43474"/>
        <dbReference type="ChEBI" id="CHEBI:58173"/>
        <dbReference type="ChEBI" id="CHEBI:456216"/>
        <dbReference type="EC" id="6.3.2.2"/>
    </reaction>
</comment>
<dbReference type="GO" id="GO:0004357">
    <property type="term" value="F:glutamate-cysteine ligase activity"/>
    <property type="evidence" value="ECO:0007669"/>
    <property type="project" value="UniProtKB-EC"/>
</dbReference>
<comment type="similarity">
    <text evidence="5">Belongs to the glutamate--cysteine ligase type 2 family. YbdK subfamily.</text>
</comment>
<dbReference type="EC" id="6.3.2.2" evidence="5"/>
<sequence length="384" mass="42944">MITFSSSGQSSLGVEWEIALADRESGDLLPAAAELIRALESSHPEFIDPEGLAPQITREYLSNTVEAVTGVCPTVADAMDQLTRLADALRAEADPLGVDLYSAGTHPYAQWSEQPVSEKDRYQKVLERTQYWGRQMLVYGVHVHVGIDSRDKALPAVNQLVNYYPHLLALSASSPYWLGVDTGYASQRAMVFQQIPTCGIPYPFEKWSEYEDYIDRSIGAGIIAEESENRWDVRPVARYGTVEMRICDGLATTEEIGAMTALTQCIVEEVSRTVEDGGHVELMPRWLSEENKWRASRYGLDATVIADAAGTVLPLREHCTDLVTRLEPIAQDLDCAAELAGVHRMIERGPGYERQRRVFEENDHDLRAVVRDTVDLTRYGYRDS</sequence>
<evidence type="ECO:0000313" key="7">
    <source>
        <dbReference type="Proteomes" id="UP000462152"/>
    </source>
</evidence>
<keyword evidence="2 5" id="KW-0547">Nucleotide-binding</keyword>
<comment type="function">
    <text evidence="5">ATP-dependent carboxylate-amine ligase which exhibits weak glutamate--cysteine ligase activity.</text>
</comment>
<evidence type="ECO:0000256" key="5">
    <source>
        <dbReference type="HAMAP-Rule" id="MF_01609"/>
    </source>
</evidence>
<dbReference type="NCBIfam" id="NF010043">
    <property type="entry name" value="PRK13517.1-3"/>
    <property type="match status" value="1"/>
</dbReference>
<evidence type="ECO:0000256" key="2">
    <source>
        <dbReference type="ARBA" id="ARBA00022741"/>
    </source>
</evidence>
<dbReference type="NCBIfam" id="NF010042">
    <property type="entry name" value="PRK13517.1-2"/>
    <property type="match status" value="1"/>
</dbReference>
<evidence type="ECO:0000256" key="1">
    <source>
        <dbReference type="ARBA" id="ARBA00022598"/>
    </source>
</evidence>
<dbReference type="AlphaFoldDB" id="A0A7K1LF75"/>
<keyword evidence="1 5" id="KW-0436">Ligase</keyword>
<dbReference type="InterPro" id="IPR006336">
    <property type="entry name" value="GCS2"/>
</dbReference>
<organism evidence="6 7">
    <name type="scientific">Rothia koreensis</name>
    <dbReference type="NCBI Taxonomy" id="592378"/>
    <lineage>
        <taxon>Bacteria</taxon>
        <taxon>Bacillati</taxon>
        <taxon>Actinomycetota</taxon>
        <taxon>Actinomycetes</taxon>
        <taxon>Micrococcales</taxon>
        <taxon>Micrococcaceae</taxon>
        <taxon>Rothia</taxon>
    </lineage>
</organism>
<evidence type="ECO:0000313" key="6">
    <source>
        <dbReference type="EMBL" id="MUN53835.1"/>
    </source>
</evidence>
<dbReference type="InterPro" id="IPR011793">
    <property type="entry name" value="YbdK"/>
</dbReference>
<dbReference type="Pfam" id="PF04107">
    <property type="entry name" value="GCS2"/>
    <property type="match status" value="1"/>
</dbReference>
<dbReference type="GO" id="GO:0042398">
    <property type="term" value="P:modified amino acid biosynthetic process"/>
    <property type="evidence" value="ECO:0007669"/>
    <property type="project" value="InterPro"/>
</dbReference>
<dbReference type="HAMAP" id="MF_01609">
    <property type="entry name" value="Glu_cys_ligase_2"/>
    <property type="match status" value="1"/>
</dbReference>
<dbReference type="EMBL" id="WOGT01000001">
    <property type="protein sequence ID" value="MUN53835.1"/>
    <property type="molecule type" value="Genomic_DNA"/>
</dbReference>
<comment type="caution">
    <text evidence="6">The sequence shown here is derived from an EMBL/GenBank/DDBJ whole genome shotgun (WGS) entry which is preliminary data.</text>
</comment>
<dbReference type="InterPro" id="IPR050141">
    <property type="entry name" value="GCL_type2/YbdK_subfam"/>
</dbReference>
<keyword evidence="3 5" id="KW-0067">ATP-binding</keyword>
<reference evidence="6 7" key="1">
    <citation type="submission" date="2019-12" db="EMBL/GenBank/DDBJ databases">
        <authorList>
            <person name="Li J."/>
            <person name="Shi Y."/>
            <person name="Xu G."/>
            <person name="Xiao D."/>
            <person name="Ran X."/>
        </authorList>
    </citation>
    <scope>NUCLEOTIDE SEQUENCE [LARGE SCALE GENOMIC DNA]</scope>
    <source>
        <strain evidence="6 7">JCM 15915</strain>
    </source>
</reference>
<dbReference type="RefSeq" id="WP_129313945.1">
    <property type="nucleotide sequence ID" value="NZ_NOIQ01000001.1"/>
</dbReference>
<accession>A0A7K1LF75</accession>
<dbReference type="PANTHER" id="PTHR36510:SF1">
    <property type="entry name" value="GLUTAMATE--CYSTEINE LIGASE 2-RELATED"/>
    <property type="match status" value="1"/>
</dbReference>
<dbReference type="Proteomes" id="UP000462152">
    <property type="component" value="Unassembled WGS sequence"/>
</dbReference>
<keyword evidence="7" id="KW-1185">Reference proteome</keyword>
<evidence type="ECO:0000256" key="4">
    <source>
        <dbReference type="ARBA" id="ARBA00048819"/>
    </source>
</evidence>
<proteinExistence type="inferred from homology"/>
<evidence type="ECO:0000256" key="3">
    <source>
        <dbReference type="ARBA" id="ARBA00022840"/>
    </source>
</evidence>